<dbReference type="Proteomes" id="UP000003505">
    <property type="component" value="Unassembled WGS sequence"/>
</dbReference>
<evidence type="ECO:0000313" key="4">
    <source>
        <dbReference type="EMBL" id="EEX75997.1"/>
    </source>
</evidence>
<keyword evidence="2" id="KW-0472">Membrane</keyword>
<name>C9LYP7_SELS3</name>
<feature type="transmembrane region" description="Helical" evidence="2">
    <location>
        <begin position="32"/>
        <end position="60"/>
    </location>
</feature>
<evidence type="ECO:0000313" key="6">
    <source>
        <dbReference type="Proteomes" id="UP000011124"/>
    </source>
</evidence>
<feature type="region of interest" description="Disordered" evidence="1">
    <location>
        <begin position="1"/>
        <end position="26"/>
    </location>
</feature>
<feature type="transmembrane region" description="Helical" evidence="2">
    <location>
        <begin position="80"/>
        <end position="97"/>
    </location>
</feature>
<accession>C9LYP7</accession>
<reference evidence="3 6" key="2">
    <citation type="submission" date="2011-04" db="EMBL/GenBank/DDBJ databases">
        <title>The complete genome of Selenomonas sputigena DSM 20758.</title>
        <authorList>
            <consortium name="US DOE Joint Genome Institute (JGI-PGF)"/>
            <person name="Lucas S."/>
            <person name="Copeland A."/>
            <person name="Lapidus A."/>
            <person name="Bruce D."/>
            <person name="Goodwin L."/>
            <person name="Pitluck S."/>
            <person name="Peters L."/>
            <person name="Kyrpides N."/>
            <person name="Mavromatis K."/>
            <person name="Ivanova N."/>
            <person name="Ovchinnikova G."/>
            <person name="Teshima H."/>
            <person name="Detter J.C."/>
            <person name="Tapia R."/>
            <person name="Han C."/>
            <person name="Land M."/>
            <person name="Hauser L."/>
            <person name="Markowitz V."/>
            <person name="Cheng J.-F."/>
            <person name="Hugenholtz P."/>
            <person name="Woyke T."/>
            <person name="Wu D."/>
            <person name="Gronow S."/>
            <person name="Wellnitz S."/>
            <person name="Schneider S."/>
            <person name="Klenk H.-P."/>
            <person name="Eisen J.A."/>
        </authorList>
    </citation>
    <scope>NUCLEOTIDE SEQUENCE [LARGE SCALE GENOMIC DNA]</scope>
    <source>
        <strain evidence="3">ATCC 35185</strain>
        <strain evidence="6">ATCC 35185 / DSM 20758 / VPI D19B-28</strain>
    </source>
</reference>
<gene>
    <name evidence="3" type="ordered locus">Selsp_2031</name>
    <name evidence="4" type="ORF">SELSPUOL_02608</name>
</gene>
<dbReference type="STRING" id="546271.Selsp_2031"/>
<evidence type="ECO:0000256" key="2">
    <source>
        <dbReference type="SAM" id="Phobius"/>
    </source>
</evidence>
<dbReference type="KEGG" id="ssg:Selsp_2031"/>
<keyword evidence="6" id="KW-1185">Reference proteome</keyword>
<dbReference type="RefSeq" id="WP_006193978.1">
    <property type="nucleotide sequence ID" value="NC_015437.1"/>
</dbReference>
<evidence type="ECO:0000313" key="5">
    <source>
        <dbReference type="Proteomes" id="UP000003505"/>
    </source>
</evidence>
<evidence type="ECO:0000256" key="1">
    <source>
        <dbReference type="SAM" id="MobiDB-lite"/>
    </source>
</evidence>
<protein>
    <submittedName>
        <fullName evidence="4">Uncharacterized protein</fullName>
    </submittedName>
</protein>
<sequence length="98" mass="10807">MSESYHYRRIPKPPPEAKAQEKTRGRNTKRNLALVILGLGYALYTHDVPLLIAAVSILLFFLQPLAEKYLGSFGKATSGFLRGIGIALFIGAIAMLFL</sequence>
<dbReference type="EMBL" id="CP002637">
    <property type="protein sequence ID" value="AEC00980.1"/>
    <property type="molecule type" value="Genomic_DNA"/>
</dbReference>
<reference evidence="4 5" key="1">
    <citation type="submission" date="2009-09" db="EMBL/GenBank/DDBJ databases">
        <authorList>
            <person name="Weinstock G."/>
            <person name="Sodergren E."/>
            <person name="Clifton S."/>
            <person name="Fulton L."/>
            <person name="Fulton B."/>
            <person name="Courtney L."/>
            <person name="Fronick C."/>
            <person name="Harrison M."/>
            <person name="Strong C."/>
            <person name="Farmer C."/>
            <person name="Delahaunty K."/>
            <person name="Markovic C."/>
            <person name="Hall O."/>
            <person name="Minx P."/>
            <person name="Tomlinson C."/>
            <person name="Mitreva M."/>
            <person name="Nelson J."/>
            <person name="Hou S."/>
            <person name="Wollam A."/>
            <person name="Pepin K.H."/>
            <person name="Johnson M."/>
            <person name="Bhonagiri V."/>
            <person name="Nash W.E."/>
            <person name="Warren W."/>
            <person name="Chinwalla A."/>
            <person name="Mardis E.R."/>
            <person name="Wilson R.K."/>
        </authorList>
    </citation>
    <scope>NUCLEOTIDE SEQUENCE [LARGE SCALE GENOMIC DNA]</scope>
    <source>
        <strain evidence="4">ATCC 35185</strain>
        <strain evidence="5">ATCC 35185 / DSM 20758 / VPI D19B-28</strain>
    </source>
</reference>
<dbReference type="HOGENOM" id="CLU_2332071_0_0_9"/>
<keyword evidence="2" id="KW-0812">Transmembrane</keyword>
<dbReference type="AlphaFoldDB" id="C9LYP7"/>
<proteinExistence type="predicted"/>
<keyword evidence="2" id="KW-1133">Transmembrane helix</keyword>
<organism evidence="4 5">
    <name type="scientific">Selenomonas sputigena (strain ATCC 35185 / DSM 20758 / CCUG 44933 / VPI D19B-28)</name>
    <dbReference type="NCBI Taxonomy" id="546271"/>
    <lineage>
        <taxon>Bacteria</taxon>
        <taxon>Bacillati</taxon>
        <taxon>Bacillota</taxon>
        <taxon>Negativicutes</taxon>
        <taxon>Selenomonadales</taxon>
        <taxon>Selenomonadaceae</taxon>
        <taxon>Selenomonas</taxon>
    </lineage>
</organism>
<dbReference type="EMBL" id="ACKP02000055">
    <property type="protein sequence ID" value="EEX75997.1"/>
    <property type="molecule type" value="Genomic_DNA"/>
</dbReference>
<dbReference type="Proteomes" id="UP000011124">
    <property type="component" value="Chromosome"/>
</dbReference>
<evidence type="ECO:0000313" key="3">
    <source>
        <dbReference type="EMBL" id="AEC00980.1"/>
    </source>
</evidence>